<evidence type="ECO:0000313" key="6">
    <source>
        <dbReference type="EMBL" id="WAL62824.1"/>
    </source>
</evidence>
<evidence type="ECO:0000256" key="5">
    <source>
        <dbReference type="SAM" id="Phobius"/>
    </source>
</evidence>
<name>A0A9E9C9K2_9CYAN</name>
<evidence type="ECO:0000313" key="7">
    <source>
        <dbReference type="Proteomes" id="UP001163152"/>
    </source>
</evidence>
<keyword evidence="4 5" id="KW-0472">Membrane</keyword>
<gene>
    <name evidence="6" type="ORF">OXH18_10255</name>
</gene>
<feature type="transmembrane region" description="Helical" evidence="5">
    <location>
        <begin position="6"/>
        <end position="24"/>
    </location>
</feature>
<feature type="transmembrane region" description="Helical" evidence="5">
    <location>
        <begin position="55"/>
        <end position="73"/>
    </location>
</feature>
<dbReference type="EMBL" id="CP113797">
    <property type="protein sequence ID" value="WAL62824.1"/>
    <property type="molecule type" value="Genomic_DNA"/>
</dbReference>
<protein>
    <recommendedName>
        <fullName evidence="8">Small integral membrane protein</fullName>
    </recommendedName>
</protein>
<evidence type="ECO:0000256" key="2">
    <source>
        <dbReference type="ARBA" id="ARBA00022692"/>
    </source>
</evidence>
<dbReference type="PANTHER" id="PTHR12668">
    <property type="entry name" value="TRANSMEMBRANE PROTEIN 14, 15"/>
    <property type="match status" value="1"/>
</dbReference>
<feature type="transmembrane region" description="Helical" evidence="5">
    <location>
        <begin position="31"/>
        <end position="49"/>
    </location>
</feature>
<keyword evidence="7" id="KW-1185">Reference proteome</keyword>
<organism evidence="6 7">
    <name type="scientific">Thermocoleostomius sinensis A174</name>
    <dbReference type="NCBI Taxonomy" id="2016057"/>
    <lineage>
        <taxon>Bacteria</taxon>
        <taxon>Bacillati</taxon>
        <taxon>Cyanobacteriota</taxon>
        <taxon>Cyanophyceae</taxon>
        <taxon>Oculatellales</taxon>
        <taxon>Oculatellaceae</taxon>
        <taxon>Thermocoleostomius</taxon>
    </lineage>
</organism>
<dbReference type="Pfam" id="PF03647">
    <property type="entry name" value="Tmemb_14"/>
    <property type="match status" value="1"/>
</dbReference>
<dbReference type="InterPro" id="IPR005349">
    <property type="entry name" value="TMEM14"/>
</dbReference>
<feature type="transmembrane region" description="Helical" evidence="5">
    <location>
        <begin position="80"/>
        <end position="100"/>
    </location>
</feature>
<proteinExistence type="predicted"/>
<dbReference type="AlphaFoldDB" id="A0A9E9C9K2"/>
<dbReference type="InterPro" id="IPR044890">
    <property type="entry name" value="TMEM14_sf"/>
</dbReference>
<evidence type="ECO:0008006" key="8">
    <source>
        <dbReference type="Google" id="ProtNLM"/>
    </source>
</evidence>
<dbReference type="Proteomes" id="UP001163152">
    <property type="component" value="Chromosome"/>
</dbReference>
<comment type="subcellular location">
    <subcellularLocation>
        <location evidence="1">Membrane</location>
    </subcellularLocation>
</comment>
<evidence type="ECO:0000256" key="3">
    <source>
        <dbReference type="ARBA" id="ARBA00022989"/>
    </source>
</evidence>
<keyword evidence="2 5" id="KW-0812">Transmembrane</keyword>
<reference evidence="6" key="1">
    <citation type="submission" date="2022-12" db="EMBL/GenBank/DDBJ databases">
        <title>Polyphasic identification of a Novel Hot-Spring Cyanobacterium Ocullathermofonsia sinensis gen nov. sp. nov. and Genomic Insights on its Adaptations to the Thermal Habitat.</title>
        <authorList>
            <person name="Daroch M."/>
            <person name="Tang J."/>
            <person name="Jiang Y."/>
        </authorList>
    </citation>
    <scope>NUCLEOTIDE SEQUENCE</scope>
    <source>
        <strain evidence="6">PKUAC-SCTA174</strain>
    </source>
</reference>
<dbReference type="Gene3D" id="1.10.10.1740">
    <property type="entry name" value="Transmembrane protein 14-like"/>
    <property type="match status" value="1"/>
</dbReference>
<keyword evidence="3 5" id="KW-1133">Transmembrane helix</keyword>
<evidence type="ECO:0000256" key="1">
    <source>
        <dbReference type="ARBA" id="ARBA00004370"/>
    </source>
</evidence>
<dbReference type="PANTHER" id="PTHR12668:SF43">
    <property type="entry name" value="TRANSMEMBRANE PROTEIN 14 HOMOLOG"/>
    <property type="match status" value="1"/>
</dbReference>
<accession>A0A9E9C9K2</accession>
<dbReference type="KEGG" id="tsin:OXH18_10255"/>
<sequence>MSISSIAAIAYGLLAAVGGILGYANARSKPSLMAGLISGALLIAGGVAHAQGLGWGWPLSLVITIVLLIVFAVRFWKTRTFMPAGLMILAGVLALIGLWVGQ</sequence>
<evidence type="ECO:0000256" key="4">
    <source>
        <dbReference type="ARBA" id="ARBA00023136"/>
    </source>
</evidence>
<dbReference type="GO" id="GO:0016020">
    <property type="term" value="C:membrane"/>
    <property type="evidence" value="ECO:0007669"/>
    <property type="project" value="UniProtKB-SubCell"/>
</dbReference>